<sequence>MQEALRALGPYLGLGLQLALGMAFFVLGGYVLDRWLRTLPWLTLVGAVLGLVAVVAKLWQVNVRLQQQRRRRPRDTSHGK</sequence>
<organism evidence="2 3">
    <name type="scientific">Rhodothermus profundi</name>
    <dbReference type="NCBI Taxonomy" id="633813"/>
    <lineage>
        <taxon>Bacteria</taxon>
        <taxon>Pseudomonadati</taxon>
        <taxon>Rhodothermota</taxon>
        <taxon>Rhodothermia</taxon>
        <taxon>Rhodothermales</taxon>
        <taxon>Rhodothermaceae</taxon>
        <taxon>Rhodothermus</taxon>
    </lineage>
</organism>
<dbReference type="STRING" id="633813.SAMN04488087_2150"/>
<keyword evidence="3" id="KW-1185">Reference proteome</keyword>
<feature type="transmembrane region" description="Helical" evidence="1">
    <location>
        <begin position="12"/>
        <end position="32"/>
    </location>
</feature>
<keyword evidence="1" id="KW-0812">Transmembrane</keyword>
<name>A0A1M6VXH8_9BACT</name>
<dbReference type="Pfam" id="PF09527">
    <property type="entry name" value="ATPase_gene1"/>
    <property type="match status" value="1"/>
</dbReference>
<proteinExistence type="predicted"/>
<dbReference type="AlphaFoldDB" id="A0A1M6VXH8"/>
<keyword evidence="1" id="KW-1133">Transmembrane helix</keyword>
<dbReference type="EMBL" id="FRAU01000007">
    <property type="protein sequence ID" value="SHK86016.1"/>
    <property type="molecule type" value="Genomic_DNA"/>
</dbReference>
<protein>
    <submittedName>
        <fullName evidence="2">Putative F0F1-ATPase subunit Ca2+/Mg2+ transporter</fullName>
    </submittedName>
</protein>
<evidence type="ECO:0000256" key="1">
    <source>
        <dbReference type="SAM" id="Phobius"/>
    </source>
</evidence>
<evidence type="ECO:0000313" key="3">
    <source>
        <dbReference type="Proteomes" id="UP000185812"/>
    </source>
</evidence>
<keyword evidence="1" id="KW-0472">Membrane</keyword>
<evidence type="ECO:0000313" key="2">
    <source>
        <dbReference type="EMBL" id="SHK86016.1"/>
    </source>
</evidence>
<feature type="transmembrane region" description="Helical" evidence="1">
    <location>
        <begin position="38"/>
        <end position="59"/>
    </location>
</feature>
<gene>
    <name evidence="2" type="ORF">SAMN04488087_2150</name>
</gene>
<reference evidence="3" key="1">
    <citation type="submission" date="2016-11" db="EMBL/GenBank/DDBJ databases">
        <authorList>
            <person name="Varghese N."/>
            <person name="Submissions S."/>
        </authorList>
    </citation>
    <scope>NUCLEOTIDE SEQUENCE [LARGE SCALE GENOMIC DNA]</scope>
    <source>
        <strain evidence="3">DSM 22212</strain>
    </source>
</reference>
<dbReference type="InterPro" id="IPR032820">
    <property type="entry name" value="ATPase_put"/>
</dbReference>
<dbReference type="Proteomes" id="UP000185812">
    <property type="component" value="Unassembled WGS sequence"/>
</dbReference>
<accession>A0A1M6VXH8</accession>